<protein>
    <submittedName>
        <fullName evidence="2">Prepilin-type N-terminal cleavage/methylation domain-containing protein</fullName>
    </submittedName>
</protein>
<evidence type="ECO:0000313" key="2">
    <source>
        <dbReference type="EMBL" id="UTT61345.1"/>
    </source>
</evidence>
<evidence type="ECO:0000313" key="3">
    <source>
        <dbReference type="Proteomes" id="UP001060039"/>
    </source>
</evidence>
<keyword evidence="1" id="KW-0472">Membrane</keyword>
<gene>
    <name evidence="2" type="ORF">NNL39_06500</name>
</gene>
<keyword evidence="3" id="KW-1185">Reference proteome</keyword>
<organism evidence="2 3">
    <name type="scientific">Microcella humidisoli</name>
    <dbReference type="NCBI Taxonomy" id="2963406"/>
    <lineage>
        <taxon>Bacteria</taxon>
        <taxon>Bacillati</taxon>
        <taxon>Actinomycetota</taxon>
        <taxon>Actinomycetes</taxon>
        <taxon>Micrococcales</taxon>
        <taxon>Microbacteriaceae</taxon>
        <taxon>Microcella</taxon>
    </lineage>
</organism>
<reference evidence="2" key="1">
    <citation type="submission" date="2022-07" db="EMBL/GenBank/DDBJ databases">
        <title>Taxonomic analysis of Microcella humidisoli nov. sp., isolated from riverside soil.</title>
        <authorList>
            <person name="Molina K.M."/>
            <person name="Kim S.B."/>
        </authorList>
    </citation>
    <scope>NUCLEOTIDE SEQUENCE</scope>
    <source>
        <strain evidence="2">MMS21-STM10</strain>
    </source>
</reference>
<keyword evidence="1" id="KW-1133">Transmembrane helix</keyword>
<sequence>MAALTRTRRDDGFTLVELLISMALLSVLITVVGGIIVSSLQADRTIREVTTSTTDGQLVVNAIEQTVRNSTAISVVPNADESSVFAVVRTTVGGSARCVAWFFDTQAQAIFQRDSSSAISAPTPGAVGSEWREVSGGIVPDDDATGTPYPVLQADGSRGLVVRFAVEGGTRASTLFVTSVTGRGPQSNVSPQCY</sequence>
<dbReference type="InterPro" id="IPR012902">
    <property type="entry name" value="N_methyl_site"/>
</dbReference>
<dbReference type="Pfam" id="PF07963">
    <property type="entry name" value="N_methyl"/>
    <property type="match status" value="1"/>
</dbReference>
<proteinExistence type="predicted"/>
<feature type="transmembrane region" description="Helical" evidence="1">
    <location>
        <begin position="12"/>
        <end position="37"/>
    </location>
</feature>
<dbReference type="RefSeq" id="WP_255158162.1">
    <property type="nucleotide sequence ID" value="NZ_CP101497.1"/>
</dbReference>
<dbReference type="EMBL" id="CP101497">
    <property type="protein sequence ID" value="UTT61345.1"/>
    <property type="molecule type" value="Genomic_DNA"/>
</dbReference>
<name>A0ABY5FSS8_9MICO</name>
<dbReference type="Proteomes" id="UP001060039">
    <property type="component" value="Chromosome"/>
</dbReference>
<keyword evidence="1" id="KW-0812">Transmembrane</keyword>
<evidence type="ECO:0000256" key="1">
    <source>
        <dbReference type="SAM" id="Phobius"/>
    </source>
</evidence>
<dbReference type="NCBIfam" id="TIGR02532">
    <property type="entry name" value="IV_pilin_GFxxxE"/>
    <property type="match status" value="1"/>
</dbReference>
<accession>A0ABY5FSS8</accession>